<feature type="non-terminal residue" evidence="2">
    <location>
        <position position="62"/>
    </location>
</feature>
<reference evidence="2 3" key="1">
    <citation type="submission" date="2019-03" db="EMBL/GenBank/DDBJ databases">
        <authorList>
            <person name="Gonzalez-Pimentel J.L."/>
        </authorList>
    </citation>
    <scope>NUCLEOTIDE SEQUENCE [LARGE SCALE GENOMIC DNA]</scope>
    <source>
        <strain evidence="2 3">JCM 31289</strain>
    </source>
</reference>
<organism evidence="2 3">
    <name type="scientific">Streptomyces palmae</name>
    <dbReference type="NCBI Taxonomy" id="1701085"/>
    <lineage>
        <taxon>Bacteria</taxon>
        <taxon>Bacillati</taxon>
        <taxon>Actinomycetota</taxon>
        <taxon>Actinomycetes</taxon>
        <taxon>Kitasatosporales</taxon>
        <taxon>Streptomycetaceae</taxon>
        <taxon>Streptomyces</taxon>
    </lineage>
</organism>
<name>A0A4Z0GHJ6_9ACTN</name>
<gene>
    <name evidence="2" type="ORF">E4099_24355</name>
</gene>
<evidence type="ECO:0000256" key="1">
    <source>
        <dbReference type="SAM" id="MobiDB-lite"/>
    </source>
</evidence>
<dbReference type="Proteomes" id="UP000297948">
    <property type="component" value="Unassembled WGS sequence"/>
</dbReference>
<dbReference type="EMBL" id="SRID01000295">
    <property type="protein sequence ID" value="TGA96162.1"/>
    <property type="molecule type" value="Genomic_DNA"/>
</dbReference>
<sequence length="62" mass="6497">MSETTHDSAVAMSAPPSPDASPDEGLTPAQLAAKYGLTVSGARVGLKDYVGQLWGRRHFILA</sequence>
<comment type="caution">
    <text evidence="2">The sequence shown here is derived from an EMBL/GenBank/DDBJ whole genome shotgun (WGS) entry which is preliminary data.</text>
</comment>
<accession>A0A4Z0GHJ6</accession>
<protein>
    <submittedName>
        <fullName evidence="2">ABC transporter permease</fullName>
    </submittedName>
</protein>
<dbReference type="AlphaFoldDB" id="A0A4Z0GHJ6"/>
<keyword evidence="3" id="KW-1185">Reference proteome</keyword>
<feature type="region of interest" description="Disordered" evidence="1">
    <location>
        <begin position="1"/>
        <end position="27"/>
    </location>
</feature>
<proteinExistence type="predicted"/>
<evidence type="ECO:0000313" key="3">
    <source>
        <dbReference type="Proteomes" id="UP000297948"/>
    </source>
</evidence>
<evidence type="ECO:0000313" key="2">
    <source>
        <dbReference type="EMBL" id="TGA96162.1"/>
    </source>
</evidence>